<dbReference type="GeneID" id="56684573"/>
<dbReference type="InterPro" id="IPR047727">
    <property type="entry name" value="Sce7725-like"/>
</dbReference>
<evidence type="ECO:0008006" key="3">
    <source>
        <dbReference type="Google" id="ProtNLM"/>
    </source>
</evidence>
<accession>A0ABM6MT87</accession>
<dbReference type="NCBIfam" id="NF033831">
    <property type="entry name" value="sce7725_fam"/>
    <property type="match status" value="1"/>
</dbReference>
<gene>
    <name evidence="1" type="ORF">BAZ09_008840</name>
</gene>
<proteinExistence type="predicted"/>
<evidence type="ECO:0000313" key="2">
    <source>
        <dbReference type="Proteomes" id="UP000190057"/>
    </source>
</evidence>
<keyword evidence="2" id="KW-1185">Reference proteome</keyword>
<sequence>MYFPYLRARQFELISLRELVNEGSLQNKVVPILEPVKEKSFNNLNLAHRVFQEKNFKPYLIVNPFQGEIPGDTNIFLDYLSQLDNSHFLPAFHYSDNISYITESIENHSINECMLICLDNFSDEESFKSLCNNPAITHIVLLDPHKYRGIDRHIKQLGKFYIRLDDVFEKQPRNSEFLNIPAHKFTEEHLYYKEENYQGFSDFTVLPSEYIDGGSTPRAVVIHLTYLNQSEENQIWIRHFTSETNDSIANVQGKFYEAAQKTIDFCDNNQISNSAIDELRGYLTYQNENGKIGKYPGLGTVKKISIKNHLTIVSNFLVNSDASL</sequence>
<protein>
    <recommendedName>
        <fullName evidence="3">Sce7725 family protein</fullName>
    </recommendedName>
</protein>
<name>A0ABM6MT87_9FLAO</name>
<reference evidence="1 2" key="1">
    <citation type="submission" date="2017-09" db="EMBL/GenBank/DDBJ databases">
        <title>Complete circularized genomes of four mosquito-derived Elizabethkingia anophelis isolates.</title>
        <authorList>
            <person name="Nicholson A.C."/>
            <person name="Xu J."/>
        </authorList>
    </citation>
    <scope>NUCLEOTIDE SEQUENCE [LARGE SCALE GENOMIC DNA]</scope>
    <source>
        <strain evidence="1 2">R26</strain>
    </source>
</reference>
<organism evidence="1 2">
    <name type="scientific">Elizabethkingia anophelis R26</name>
    <dbReference type="NCBI Taxonomy" id="1246994"/>
    <lineage>
        <taxon>Bacteria</taxon>
        <taxon>Pseudomonadati</taxon>
        <taxon>Bacteroidota</taxon>
        <taxon>Flavobacteriia</taxon>
        <taxon>Flavobacteriales</taxon>
        <taxon>Weeksellaceae</taxon>
        <taxon>Elizabethkingia</taxon>
    </lineage>
</organism>
<evidence type="ECO:0000313" key="1">
    <source>
        <dbReference type="EMBL" id="ATC36314.1"/>
    </source>
</evidence>
<dbReference type="EMBL" id="CP023401">
    <property type="protein sequence ID" value="ATC36314.1"/>
    <property type="molecule type" value="Genomic_DNA"/>
</dbReference>
<dbReference type="RefSeq" id="WP_009089179.1">
    <property type="nucleotide sequence ID" value="NZ_ANIW01000055.1"/>
</dbReference>
<dbReference type="Proteomes" id="UP000190057">
    <property type="component" value="Chromosome"/>
</dbReference>